<organism evidence="2 3">
    <name type="scientific">Petrolisthes cinctipes</name>
    <name type="common">Flat porcelain crab</name>
    <dbReference type="NCBI Taxonomy" id="88211"/>
    <lineage>
        <taxon>Eukaryota</taxon>
        <taxon>Metazoa</taxon>
        <taxon>Ecdysozoa</taxon>
        <taxon>Arthropoda</taxon>
        <taxon>Crustacea</taxon>
        <taxon>Multicrustacea</taxon>
        <taxon>Malacostraca</taxon>
        <taxon>Eumalacostraca</taxon>
        <taxon>Eucarida</taxon>
        <taxon>Decapoda</taxon>
        <taxon>Pleocyemata</taxon>
        <taxon>Anomura</taxon>
        <taxon>Galatheoidea</taxon>
        <taxon>Porcellanidae</taxon>
        <taxon>Petrolisthes</taxon>
    </lineage>
</organism>
<dbReference type="Proteomes" id="UP001286313">
    <property type="component" value="Unassembled WGS sequence"/>
</dbReference>
<evidence type="ECO:0000256" key="1">
    <source>
        <dbReference type="SAM" id="MobiDB-lite"/>
    </source>
</evidence>
<dbReference type="EMBL" id="JAWQEG010003615">
    <property type="protein sequence ID" value="KAK3865335.1"/>
    <property type="molecule type" value="Genomic_DNA"/>
</dbReference>
<sequence>MFNRHFKNHCIISPSGTSTTLSKSLPLKSTTTQLLAQVGGAAALVRTPRPPHGSGGEKTESYPGLHLFPRLSLWKTRKANKKEGEWDIAGKLSDIARSGHDIIAEAWRNTSEHRQFGPDGDIETDENERLQVNRKAR</sequence>
<name>A0AAE1F0X6_PETCI</name>
<dbReference type="AlphaFoldDB" id="A0AAE1F0X6"/>
<proteinExistence type="predicted"/>
<gene>
    <name evidence="2" type="ORF">Pcinc_029058</name>
</gene>
<accession>A0AAE1F0X6</accession>
<keyword evidence="3" id="KW-1185">Reference proteome</keyword>
<evidence type="ECO:0000313" key="3">
    <source>
        <dbReference type="Proteomes" id="UP001286313"/>
    </source>
</evidence>
<comment type="caution">
    <text evidence="2">The sequence shown here is derived from an EMBL/GenBank/DDBJ whole genome shotgun (WGS) entry which is preliminary data.</text>
</comment>
<protein>
    <submittedName>
        <fullName evidence="2">Uncharacterized protein</fullName>
    </submittedName>
</protein>
<feature type="region of interest" description="Disordered" evidence="1">
    <location>
        <begin position="108"/>
        <end position="137"/>
    </location>
</feature>
<evidence type="ECO:0000313" key="2">
    <source>
        <dbReference type="EMBL" id="KAK3865335.1"/>
    </source>
</evidence>
<reference evidence="2" key="1">
    <citation type="submission" date="2023-10" db="EMBL/GenBank/DDBJ databases">
        <title>Genome assemblies of two species of porcelain crab, Petrolisthes cinctipes and Petrolisthes manimaculis (Anomura: Porcellanidae).</title>
        <authorList>
            <person name="Angst P."/>
        </authorList>
    </citation>
    <scope>NUCLEOTIDE SEQUENCE</scope>
    <source>
        <strain evidence="2">PB745_01</strain>
        <tissue evidence="2">Gill</tissue>
    </source>
</reference>
<feature type="region of interest" description="Disordered" evidence="1">
    <location>
        <begin position="44"/>
        <end position="63"/>
    </location>
</feature>